<sequence length="32" mass="3663">MRWNVMAQQILNYGRMHCLLSSGPLPCKKISS</sequence>
<proteinExistence type="predicted"/>
<name>A0A2P2PFH7_RHIMU</name>
<protein>
    <submittedName>
        <fullName evidence="1">Uncharacterized protein</fullName>
    </submittedName>
</protein>
<dbReference type="AlphaFoldDB" id="A0A2P2PFH7"/>
<evidence type="ECO:0000313" key="1">
    <source>
        <dbReference type="EMBL" id="MBX53452.1"/>
    </source>
</evidence>
<accession>A0A2P2PFH7</accession>
<organism evidence="1">
    <name type="scientific">Rhizophora mucronata</name>
    <name type="common">Asiatic mangrove</name>
    <dbReference type="NCBI Taxonomy" id="61149"/>
    <lineage>
        <taxon>Eukaryota</taxon>
        <taxon>Viridiplantae</taxon>
        <taxon>Streptophyta</taxon>
        <taxon>Embryophyta</taxon>
        <taxon>Tracheophyta</taxon>
        <taxon>Spermatophyta</taxon>
        <taxon>Magnoliopsida</taxon>
        <taxon>eudicotyledons</taxon>
        <taxon>Gunneridae</taxon>
        <taxon>Pentapetalae</taxon>
        <taxon>rosids</taxon>
        <taxon>fabids</taxon>
        <taxon>Malpighiales</taxon>
        <taxon>Rhizophoraceae</taxon>
        <taxon>Rhizophora</taxon>
    </lineage>
</organism>
<dbReference type="EMBL" id="GGEC01072968">
    <property type="protein sequence ID" value="MBX53452.1"/>
    <property type="molecule type" value="Transcribed_RNA"/>
</dbReference>
<reference evidence="1" key="1">
    <citation type="submission" date="2018-02" db="EMBL/GenBank/DDBJ databases">
        <title>Rhizophora mucronata_Transcriptome.</title>
        <authorList>
            <person name="Meera S.P."/>
            <person name="Sreeshan A."/>
            <person name="Augustine A."/>
        </authorList>
    </citation>
    <scope>NUCLEOTIDE SEQUENCE</scope>
    <source>
        <tissue evidence="1">Leaf</tissue>
    </source>
</reference>